<keyword evidence="2" id="KW-1185">Reference proteome</keyword>
<name>A0A0R3QEN6_9BILA</name>
<dbReference type="Proteomes" id="UP000280834">
    <property type="component" value="Unassembled WGS sequence"/>
</dbReference>
<proteinExistence type="predicted"/>
<dbReference type="EMBL" id="UZAG01003949">
    <property type="protein sequence ID" value="VDO16146.1"/>
    <property type="molecule type" value="Genomic_DNA"/>
</dbReference>
<dbReference type="AlphaFoldDB" id="A0A0R3QEN6"/>
<evidence type="ECO:0000313" key="1">
    <source>
        <dbReference type="EMBL" id="VDO16146.1"/>
    </source>
</evidence>
<accession>A0A0R3QEN6</accession>
<sequence length="56" mass="6764">MFQLRHNNCKMLPWRCQRVQLKSHLLSTWVAVMDVLIRSYAHLLSLLDLHQYILTE</sequence>
<protein>
    <submittedName>
        <fullName evidence="3">Ovule protein</fullName>
    </submittedName>
</protein>
<dbReference type="WBParaSite" id="BTMF_0000482701-mRNA-1">
    <property type="protein sequence ID" value="BTMF_0000482701-mRNA-1"/>
    <property type="gene ID" value="BTMF_0000482701"/>
</dbReference>
<evidence type="ECO:0000313" key="3">
    <source>
        <dbReference type="WBParaSite" id="BTMF_0000482701-mRNA-1"/>
    </source>
</evidence>
<reference evidence="3" key="1">
    <citation type="submission" date="2017-02" db="UniProtKB">
        <authorList>
            <consortium name="WormBaseParasite"/>
        </authorList>
    </citation>
    <scope>IDENTIFICATION</scope>
</reference>
<reference evidence="1 2" key="2">
    <citation type="submission" date="2018-11" db="EMBL/GenBank/DDBJ databases">
        <authorList>
            <consortium name="Pathogen Informatics"/>
        </authorList>
    </citation>
    <scope>NUCLEOTIDE SEQUENCE [LARGE SCALE GENOMIC DNA]</scope>
</reference>
<evidence type="ECO:0000313" key="2">
    <source>
        <dbReference type="Proteomes" id="UP000280834"/>
    </source>
</evidence>
<gene>
    <name evidence="1" type="ORF">BTMF_LOCUS4120</name>
</gene>
<organism evidence="3">
    <name type="scientific">Brugia timori</name>
    <dbReference type="NCBI Taxonomy" id="42155"/>
    <lineage>
        <taxon>Eukaryota</taxon>
        <taxon>Metazoa</taxon>
        <taxon>Ecdysozoa</taxon>
        <taxon>Nematoda</taxon>
        <taxon>Chromadorea</taxon>
        <taxon>Rhabditida</taxon>
        <taxon>Spirurina</taxon>
        <taxon>Spiruromorpha</taxon>
        <taxon>Filarioidea</taxon>
        <taxon>Onchocercidae</taxon>
        <taxon>Brugia</taxon>
    </lineage>
</organism>